<evidence type="ECO:0000313" key="5">
    <source>
        <dbReference type="Proteomes" id="UP000824469"/>
    </source>
</evidence>
<dbReference type="AlphaFoldDB" id="A0AA38G4L4"/>
<feature type="region of interest" description="Disordered" evidence="2">
    <location>
        <begin position="168"/>
        <end position="236"/>
    </location>
</feature>
<sequence>MRRPSWNKSQAIQQVLSLKNLFHSTPDDDTNFLPQNAQEDEPSFHRLAAAPASHNNYDEAARKLEWIGEADLPVLATSPTISAKNVMTNSPCAQLTIFYCGNVNVYNDVPVDKAKAIMLLAGEKERDAESRSCAVNGGRSGSGCIPFPATLQKETPITRKASLQRFLEKKKDRSRCKRSGGASKKPPVLMGMFMHPSYWSEAVKKNPTNSSGNSPTRPPQTPSSDEQALIFSRRKS</sequence>
<gene>
    <name evidence="4" type="ORF">KI387_024027</name>
</gene>
<accession>A0AA38G4L4</accession>
<reference evidence="4 5" key="1">
    <citation type="journal article" date="2021" name="Nat. Plants">
        <title>The Taxus genome provides insights into paclitaxel biosynthesis.</title>
        <authorList>
            <person name="Xiong X."/>
            <person name="Gou J."/>
            <person name="Liao Q."/>
            <person name="Li Y."/>
            <person name="Zhou Q."/>
            <person name="Bi G."/>
            <person name="Li C."/>
            <person name="Du R."/>
            <person name="Wang X."/>
            <person name="Sun T."/>
            <person name="Guo L."/>
            <person name="Liang H."/>
            <person name="Lu P."/>
            <person name="Wu Y."/>
            <person name="Zhang Z."/>
            <person name="Ro D.K."/>
            <person name="Shang Y."/>
            <person name="Huang S."/>
            <person name="Yan J."/>
        </authorList>
    </citation>
    <scope>NUCLEOTIDE SEQUENCE [LARGE SCALE GENOMIC DNA]</scope>
    <source>
        <strain evidence="4">Ta-2019</strain>
    </source>
</reference>
<comment type="caution">
    <text evidence="4">The sequence shown here is derived from an EMBL/GenBank/DDBJ whole genome shotgun (WGS) entry which is preliminary data.</text>
</comment>
<comment type="similarity">
    <text evidence="1">Belongs to the TIFY/JAZ family.</text>
</comment>
<dbReference type="GO" id="GO:0005634">
    <property type="term" value="C:nucleus"/>
    <property type="evidence" value="ECO:0007669"/>
    <property type="project" value="TreeGrafter"/>
</dbReference>
<feature type="domain" description="Tify" evidence="3">
    <location>
        <begin position="88"/>
        <end position="123"/>
    </location>
</feature>
<protein>
    <recommendedName>
        <fullName evidence="3">Tify domain-containing protein</fullName>
    </recommendedName>
</protein>
<name>A0AA38G4L4_TAXCH</name>
<evidence type="ECO:0000313" key="4">
    <source>
        <dbReference type="EMBL" id="KAH9315400.1"/>
    </source>
</evidence>
<evidence type="ECO:0000256" key="2">
    <source>
        <dbReference type="SAM" id="MobiDB-lite"/>
    </source>
</evidence>
<dbReference type="InterPro" id="IPR010399">
    <property type="entry name" value="Tify_dom"/>
</dbReference>
<keyword evidence="5" id="KW-1185">Reference proteome</keyword>
<dbReference type="Proteomes" id="UP000824469">
    <property type="component" value="Unassembled WGS sequence"/>
</dbReference>
<dbReference type="PROSITE" id="PS51320">
    <property type="entry name" value="TIFY"/>
    <property type="match status" value="1"/>
</dbReference>
<proteinExistence type="inferred from homology"/>
<dbReference type="GO" id="GO:0009611">
    <property type="term" value="P:response to wounding"/>
    <property type="evidence" value="ECO:0007669"/>
    <property type="project" value="TreeGrafter"/>
</dbReference>
<dbReference type="Pfam" id="PF06200">
    <property type="entry name" value="tify"/>
    <property type="match status" value="1"/>
</dbReference>
<dbReference type="Pfam" id="PF09425">
    <property type="entry name" value="Jas_motif"/>
    <property type="match status" value="1"/>
</dbReference>
<dbReference type="PANTHER" id="PTHR33077:SF60">
    <property type="entry name" value="TIFY DOMAIN-CONTAINING PROTEIN"/>
    <property type="match status" value="1"/>
</dbReference>
<feature type="non-terminal residue" evidence="4">
    <location>
        <position position="236"/>
    </location>
</feature>
<feature type="non-terminal residue" evidence="4">
    <location>
        <position position="1"/>
    </location>
</feature>
<dbReference type="OMA" id="WLAKTEL"/>
<dbReference type="GO" id="GO:2000022">
    <property type="term" value="P:regulation of jasmonic acid mediated signaling pathway"/>
    <property type="evidence" value="ECO:0007669"/>
    <property type="project" value="TreeGrafter"/>
</dbReference>
<dbReference type="InterPro" id="IPR040390">
    <property type="entry name" value="TIFY/JAZ"/>
</dbReference>
<dbReference type="SMART" id="SM00979">
    <property type="entry name" value="TIFY"/>
    <property type="match status" value="1"/>
</dbReference>
<evidence type="ECO:0000256" key="1">
    <source>
        <dbReference type="ARBA" id="ARBA00008614"/>
    </source>
</evidence>
<evidence type="ECO:0000259" key="3">
    <source>
        <dbReference type="PROSITE" id="PS51320"/>
    </source>
</evidence>
<feature type="compositionally biased region" description="Polar residues" evidence="2">
    <location>
        <begin position="206"/>
        <end position="215"/>
    </location>
</feature>
<dbReference type="GO" id="GO:0031347">
    <property type="term" value="P:regulation of defense response"/>
    <property type="evidence" value="ECO:0007669"/>
    <property type="project" value="TreeGrafter"/>
</dbReference>
<dbReference type="EMBL" id="JAHRHJ020000005">
    <property type="protein sequence ID" value="KAH9315400.1"/>
    <property type="molecule type" value="Genomic_DNA"/>
</dbReference>
<organism evidence="4 5">
    <name type="scientific">Taxus chinensis</name>
    <name type="common">Chinese yew</name>
    <name type="synonym">Taxus wallichiana var. chinensis</name>
    <dbReference type="NCBI Taxonomy" id="29808"/>
    <lineage>
        <taxon>Eukaryota</taxon>
        <taxon>Viridiplantae</taxon>
        <taxon>Streptophyta</taxon>
        <taxon>Embryophyta</taxon>
        <taxon>Tracheophyta</taxon>
        <taxon>Spermatophyta</taxon>
        <taxon>Pinopsida</taxon>
        <taxon>Pinidae</taxon>
        <taxon>Conifers II</taxon>
        <taxon>Cupressales</taxon>
        <taxon>Taxaceae</taxon>
        <taxon>Taxus</taxon>
    </lineage>
</organism>
<dbReference type="PANTHER" id="PTHR33077">
    <property type="entry name" value="PROTEIN TIFY 4A-RELATED-RELATED"/>
    <property type="match status" value="1"/>
</dbReference>
<dbReference type="InterPro" id="IPR018467">
    <property type="entry name" value="CCT_CS"/>
</dbReference>